<gene>
    <name evidence="10" type="ORF">HHUSO_G30310</name>
</gene>
<evidence type="ECO:0000256" key="8">
    <source>
        <dbReference type="SAM" id="MobiDB-lite"/>
    </source>
</evidence>
<dbReference type="SMART" id="SM00479">
    <property type="entry name" value="EXOIII"/>
    <property type="match status" value="1"/>
</dbReference>
<evidence type="ECO:0000259" key="9">
    <source>
        <dbReference type="SMART" id="SM00479"/>
    </source>
</evidence>
<evidence type="ECO:0000256" key="2">
    <source>
        <dbReference type="ARBA" id="ARBA00010489"/>
    </source>
</evidence>
<protein>
    <recommendedName>
        <fullName evidence="3">RNA exonuclease 4</fullName>
    </recommendedName>
</protein>
<feature type="compositionally biased region" description="Low complexity" evidence="8">
    <location>
        <begin position="76"/>
        <end position="88"/>
    </location>
</feature>
<sequence length="423" mass="47195">MSKVGCTAPDSTPVEGTKHNNQKTKNKKKKFWRTAEKGAVKKEDEARKGSVLPPKASQQFSANWKALQELLNQKKATTTTAQENGTTALKHNSKKKEKKQQIQSQGKPAKDQIVKDTKVRASKQTKTDSVQPRTSAEKSGGETGEQKKGRDNKKRTHGQITAERNNLKNKKRKTEEVVEHKPTEADIWFDDVDPDDIEAAVGADAADIARKRMGVKQSKPQELEKSLVKEHGFEGLTKAVAMDCEMVGVGQSGEDSIVARVSIVNHFGKCIYDKYVKPTEKVTDYRTAVSGIRPKDLKKGINVKIVQKEVADIIQGRILVGHAIHNDLKILFLDHPKRKIRDTQKYKPFKAIVKCGRPSLKLLSKNILNVKVQEGEHSSVQDAQATMKLYTSVKKHWEAEIKARHKGNNLAGKEGKGKRPTDH</sequence>
<evidence type="ECO:0000313" key="10">
    <source>
        <dbReference type="EMBL" id="KAK6470812.1"/>
    </source>
</evidence>
<reference evidence="10 11" key="1">
    <citation type="submission" date="2021-05" db="EMBL/GenBank/DDBJ databases">
        <authorList>
            <person name="Zahm M."/>
            <person name="Klopp C."/>
            <person name="Cabau C."/>
            <person name="Kuhl H."/>
            <person name="Suciu R."/>
            <person name="Ciorpac M."/>
            <person name="Holostenco D."/>
            <person name="Gessner J."/>
            <person name="Wuertz S."/>
            <person name="Hohne C."/>
            <person name="Stock M."/>
            <person name="Gislard M."/>
            <person name="Lluch J."/>
            <person name="Milhes M."/>
            <person name="Lampietro C."/>
            <person name="Lopez Roques C."/>
            <person name="Donnadieu C."/>
            <person name="Du K."/>
            <person name="Schartl M."/>
            <person name="Guiguen Y."/>
        </authorList>
    </citation>
    <scope>NUCLEOTIDE SEQUENCE [LARGE SCALE GENOMIC DNA]</scope>
    <source>
        <strain evidence="10">Hh-F2</strain>
        <tissue evidence="10">Blood</tissue>
    </source>
</reference>
<feature type="compositionally biased region" description="Polar residues" evidence="8">
    <location>
        <begin position="122"/>
        <end position="134"/>
    </location>
</feature>
<evidence type="ECO:0000256" key="4">
    <source>
        <dbReference type="ARBA" id="ARBA00022722"/>
    </source>
</evidence>
<evidence type="ECO:0000256" key="3">
    <source>
        <dbReference type="ARBA" id="ARBA00016937"/>
    </source>
</evidence>
<feature type="domain" description="Exonuclease" evidence="9">
    <location>
        <begin position="238"/>
        <end position="399"/>
    </location>
</feature>
<evidence type="ECO:0000313" key="11">
    <source>
        <dbReference type="Proteomes" id="UP001369086"/>
    </source>
</evidence>
<keyword evidence="11" id="KW-1185">Reference proteome</keyword>
<keyword evidence="4" id="KW-0540">Nuclease</keyword>
<dbReference type="Gene3D" id="3.30.420.10">
    <property type="entry name" value="Ribonuclease H-like superfamily/Ribonuclease H"/>
    <property type="match status" value="1"/>
</dbReference>
<keyword evidence="6" id="KW-0269">Exonuclease</keyword>
<dbReference type="InterPro" id="IPR036397">
    <property type="entry name" value="RNaseH_sf"/>
</dbReference>
<name>A0ABR0YDV8_HUSHU</name>
<feature type="region of interest" description="Disordered" evidence="8">
    <location>
        <begin position="75"/>
        <end position="179"/>
    </location>
</feature>
<evidence type="ECO:0000256" key="5">
    <source>
        <dbReference type="ARBA" id="ARBA00022801"/>
    </source>
</evidence>
<dbReference type="PANTHER" id="PTHR12801:SF158">
    <property type="entry name" value="RNA EXONUCLEASE 4"/>
    <property type="match status" value="1"/>
</dbReference>
<evidence type="ECO:0000256" key="7">
    <source>
        <dbReference type="ARBA" id="ARBA00023242"/>
    </source>
</evidence>
<dbReference type="EMBL" id="JAHFZB010000034">
    <property type="protein sequence ID" value="KAK6470812.1"/>
    <property type="molecule type" value="Genomic_DNA"/>
</dbReference>
<feature type="compositionally biased region" description="Basic and acidic residues" evidence="8">
    <location>
        <begin position="33"/>
        <end position="48"/>
    </location>
</feature>
<dbReference type="InterPro" id="IPR047021">
    <property type="entry name" value="REXO1/3/4-like"/>
</dbReference>
<dbReference type="InterPro" id="IPR013520">
    <property type="entry name" value="Ribonucl_H"/>
</dbReference>
<feature type="region of interest" description="Disordered" evidence="8">
    <location>
        <begin position="1"/>
        <end position="59"/>
    </location>
</feature>
<dbReference type="InterPro" id="IPR037431">
    <property type="entry name" value="REX4_DEDDh_dom"/>
</dbReference>
<keyword evidence="7" id="KW-0539">Nucleus</keyword>
<comment type="similarity">
    <text evidence="2">Belongs to the REXO4 family.</text>
</comment>
<accession>A0ABR0YDV8</accession>
<feature type="compositionally biased region" description="Basic and acidic residues" evidence="8">
    <location>
        <begin position="135"/>
        <end position="149"/>
    </location>
</feature>
<dbReference type="SUPFAM" id="SSF53098">
    <property type="entry name" value="Ribonuclease H-like"/>
    <property type="match status" value="1"/>
</dbReference>
<dbReference type="Proteomes" id="UP001369086">
    <property type="component" value="Unassembled WGS sequence"/>
</dbReference>
<feature type="compositionally biased region" description="Basic residues" evidence="8">
    <location>
        <begin position="20"/>
        <end position="32"/>
    </location>
</feature>
<dbReference type="InterPro" id="IPR012337">
    <property type="entry name" value="RNaseH-like_sf"/>
</dbReference>
<dbReference type="Pfam" id="PF00929">
    <property type="entry name" value="RNase_T"/>
    <property type="match status" value="1"/>
</dbReference>
<comment type="caution">
    <text evidence="10">The sequence shown here is derived from an EMBL/GenBank/DDBJ whole genome shotgun (WGS) entry which is preliminary data.</text>
</comment>
<organism evidence="10 11">
    <name type="scientific">Huso huso</name>
    <name type="common">Beluga</name>
    <name type="synonym">Acipenser huso</name>
    <dbReference type="NCBI Taxonomy" id="61971"/>
    <lineage>
        <taxon>Eukaryota</taxon>
        <taxon>Metazoa</taxon>
        <taxon>Chordata</taxon>
        <taxon>Craniata</taxon>
        <taxon>Vertebrata</taxon>
        <taxon>Euteleostomi</taxon>
        <taxon>Actinopterygii</taxon>
        <taxon>Chondrostei</taxon>
        <taxon>Acipenseriformes</taxon>
        <taxon>Acipenseridae</taxon>
        <taxon>Huso</taxon>
    </lineage>
</organism>
<keyword evidence="5" id="KW-0378">Hydrolase</keyword>
<evidence type="ECO:0000256" key="6">
    <source>
        <dbReference type="ARBA" id="ARBA00022839"/>
    </source>
</evidence>
<proteinExistence type="inferred from homology"/>
<dbReference type="CDD" id="cd06144">
    <property type="entry name" value="REX4_like"/>
    <property type="match status" value="1"/>
</dbReference>
<feature type="compositionally biased region" description="Basic and acidic residues" evidence="8">
    <location>
        <begin position="108"/>
        <end position="119"/>
    </location>
</feature>
<comment type="subcellular location">
    <subcellularLocation>
        <location evidence="1">Nucleus</location>
    </subcellularLocation>
</comment>
<evidence type="ECO:0000256" key="1">
    <source>
        <dbReference type="ARBA" id="ARBA00004123"/>
    </source>
</evidence>
<dbReference type="PANTHER" id="PTHR12801">
    <property type="entry name" value="RNA EXONUCLEASE REXO1 / RECO3 FAMILY MEMBER-RELATED"/>
    <property type="match status" value="1"/>
</dbReference>